<sequence>MGIEMNNDQQTGSQLFGQLFMTLAQTVIQNLNVVDLGLTPLQLMVVMAVYTHSGISMSQLASQLDISSAQLSRTVRTVEEKGLVKREHNQDNRRVVNVHRTKVGDEFAEKQMQQVKKRLTQRLAGLTPTQHEALDRHLSASIAILAEAGIVRMSPTEFLKSIEVAPEQHGDSSFG</sequence>
<dbReference type="PROSITE" id="PS50995">
    <property type="entry name" value="HTH_MARR_2"/>
    <property type="match status" value="1"/>
</dbReference>
<reference evidence="2 3" key="1">
    <citation type="journal article" date="2015" name="Genome Announc.">
        <title>Expanding the biotechnology potential of lactobacilli through comparative genomics of 213 strains and associated genera.</title>
        <authorList>
            <person name="Sun Z."/>
            <person name="Harris H.M."/>
            <person name="McCann A."/>
            <person name="Guo C."/>
            <person name="Argimon S."/>
            <person name="Zhang W."/>
            <person name="Yang X."/>
            <person name="Jeffery I.B."/>
            <person name="Cooney J.C."/>
            <person name="Kagawa T.F."/>
            <person name="Liu W."/>
            <person name="Song Y."/>
            <person name="Salvetti E."/>
            <person name="Wrobel A."/>
            <person name="Rasinkangas P."/>
            <person name="Parkhill J."/>
            <person name="Rea M.C."/>
            <person name="O'Sullivan O."/>
            <person name="Ritari J."/>
            <person name="Douillard F.P."/>
            <person name="Paul Ross R."/>
            <person name="Yang R."/>
            <person name="Briner A.E."/>
            <person name="Felis G.E."/>
            <person name="de Vos W.M."/>
            <person name="Barrangou R."/>
            <person name="Klaenhammer T.R."/>
            <person name="Caufield P.W."/>
            <person name="Cui Y."/>
            <person name="Zhang H."/>
            <person name="O'Toole P.W."/>
        </authorList>
    </citation>
    <scope>NUCLEOTIDE SEQUENCE [LARGE SCALE GENOMIC DNA]</scope>
    <source>
        <strain evidence="2 3">DSM 17758</strain>
    </source>
</reference>
<dbReference type="AlphaFoldDB" id="A0A0R1VYJ2"/>
<dbReference type="InterPro" id="IPR036390">
    <property type="entry name" value="WH_DNA-bd_sf"/>
</dbReference>
<evidence type="ECO:0000313" key="3">
    <source>
        <dbReference type="Proteomes" id="UP000051315"/>
    </source>
</evidence>
<dbReference type="InterPro" id="IPR039422">
    <property type="entry name" value="MarR/SlyA-like"/>
</dbReference>
<dbReference type="RefSeq" id="WP_057824961.1">
    <property type="nucleotide sequence ID" value="NZ_AZFX01000064.1"/>
</dbReference>
<dbReference type="InterPro" id="IPR000835">
    <property type="entry name" value="HTH_MarR-typ"/>
</dbReference>
<dbReference type="InterPro" id="IPR036388">
    <property type="entry name" value="WH-like_DNA-bd_sf"/>
</dbReference>
<name>A0A0R1VYJ2_9LACO</name>
<accession>A0A0R1VYJ2</accession>
<evidence type="ECO:0000259" key="1">
    <source>
        <dbReference type="PROSITE" id="PS50995"/>
    </source>
</evidence>
<dbReference type="STRING" id="1423735.FC15_GL000080"/>
<dbReference type="PATRIC" id="fig|1423735.3.peg.82"/>
<proteinExistence type="predicted"/>
<protein>
    <recommendedName>
        <fullName evidence="1">HTH marR-type domain-containing protein</fullName>
    </recommendedName>
</protein>
<dbReference type="OrthoDB" id="2329008at2"/>
<evidence type="ECO:0000313" key="2">
    <source>
        <dbReference type="EMBL" id="KRM08955.1"/>
    </source>
</evidence>
<dbReference type="EMBL" id="AZFX01000064">
    <property type="protein sequence ID" value="KRM08955.1"/>
    <property type="molecule type" value="Genomic_DNA"/>
</dbReference>
<dbReference type="SMART" id="SM00347">
    <property type="entry name" value="HTH_MARR"/>
    <property type="match status" value="1"/>
</dbReference>
<feature type="domain" description="HTH marR-type" evidence="1">
    <location>
        <begin position="12"/>
        <end position="143"/>
    </location>
</feature>
<dbReference type="GO" id="GO:0006950">
    <property type="term" value="P:response to stress"/>
    <property type="evidence" value="ECO:0007669"/>
    <property type="project" value="TreeGrafter"/>
</dbReference>
<dbReference type="GO" id="GO:0003700">
    <property type="term" value="F:DNA-binding transcription factor activity"/>
    <property type="evidence" value="ECO:0007669"/>
    <property type="project" value="InterPro"/>
</dbReference>
<dbReference type="Proteomes" id="UP000051315">
    <property type="component" value="Unassembled WGS sequence"/>
</dbReference>
<comment type="caution">
    <text evidence="2">The sequence shown here is derived from an EMBL/GenBank/DDBJ whole genome shotgun (WGS) entry which is preliminary data.</text>
</comment>
<dbReference type="Gene3D" id="1.10.10.10">
    <property type="entry name" value="Winged helix-like DNA-binding domain superfamily/Winged helix DNA-binding domain"/>
    <property type="match status" value="1"/>
</dbReference>
<organism evidence="2 3">
    <name type="scientific">Lapidilactobacillus concavus DSM 17758</name>
    <dbReference type="NCBI Taxonomy" id="1423735"/>
    <lineage>
        <taxon>Bacteria</taxon>
        <taxon>Bacillati</taxon>
        <taxon>Bacillota</taxon>
        <taxon>Bacilli</taxon>
        <taxon>Lactobacillales</taxon>
        <taxon>Lactobacillaceae</taxon>
        <taxon>Lapidilactobacillus</taxon>
    </lineage>
</organism>
<dbReference type="PRINTS" id="PR00598">
    <property type="entry name" value="HTHMARR"/>
</dbReference>
<gene>
    <name evidence="2" type="ORF">FC15_GL000080</name>
</gene>
<dbReference type="PANTHER" id="PTHR33164">
    <property type="entry name" value="TRANSCRIPTIONAL REGULATOR, MARR FAMILY"/>
    <property type="match status" value="1"/>
</dbReference>
<dbReference type="PANTHER" id="PTHR33164:SF43">
    <property type="entry name" value="HTH-TYPE TRANSCRIPTIONAL REPRESSOR YETL"/>
    <property type="match status" value="1"/>
</dbReference>
<dbReference type="Pfam" id="PF01047">
    <property type="entry name" value="MarR"/>
    <property type="match status" value="1"/>
</dbReference>
<dbReference type="SUPFAM" id="SSF46785">
    <property type="entry name" value="Winged helix' DNA-binding domain"/>
    <property type="match status" value="1"/>
</dbReference>
<keyword evidence="3" id="KW-1185">Reference proteome</keyword>